<evidence type="ECO:0000256" key="4">
    <source>
        <dbReference type="ARBA" id="ARBA00022840"/>
    </source>
</evidence>
<evidence type="ECO:0000256" key="3">
    <source>
        <dbReference type="ARBA" id="ARBA00022777"/>
    </source>
</evidence>
<sequence>MAGLAPGLYLPNLPTITPRERRTFDKWRMNTSSTLRAYREHDRQWRQRTATAAQLPGFLQLANVAYPGPPATVILPPNWTPGPPASFRLRPPKDPTDAMLDRIRDIAKRVWDHRKDHEIEFIKIIGHGGQGIAALFKGPPPLNKYYVVKTSISTSQQARNTLAAEAAKQREYLGLVHIVPALKLYRAHRQPAYGMQRKMYSLRRPRPGRSPIEESQAFAPDPTCILEYYPRGSLMKWIREVGSSISNAIPPPANDLAAHAMAIPERDLWRIFDCLVKGCIGLEFPPTPAEVEDFTGKNVSERMPRLRWKTSSGVHLDLDPSNVLIGDFDEGTHGDIHAVTPALKINDFGLYEEMADNINNRELYGFWSTRECGKDKYLTPEQFTDEWDYCRNYPDPGAGFSVAGNYGPHTNIWGIGATMSDCITLRYPSYPVAEFMTVAGFAGQVATYGGHLLNCTAVIRGNGAPINQRFPAVVHWSQYSQTLRELVARCLCHDPLHRPDLKTLQRLVTEGLLAQGPTRALNRADRRRVDQLIARPPPEPTRLPTELADWVNRKTPHDNMNPPLH</sequence>
<comment type="caution">
    <text evidence="7">The sequence shown here is derived from an EMBL/GenBank/DDBJ whole genome shotgun (WGS) entry which is preliminary data.</text>
</comment>
<keyword evidence="2" id="KW-0547">Nucleotide-binding</keyword>
<dbReference type="PANTHER" id="PTHR43671:SF85">
    <property type="entry name" value="KINASE, PUTATIVE-RELATED"/>
    <property type="match status" value="1"/>
</dbReference>
<dbReference type="PANTHER" id="PTHR43671">
    <property type="entry name" value="SERINE/THREONINE-PROTEIN KINASE NEK"/>
    <property type="match status" value="1"/>
</dbReference>
<dbReference type="SMART" id="SM00220">
    <property type="entry name" value="S_TKc"/>
    <property type="match status" value="1"/>
</dbReference>
<dbReference type="PROSITE" id="PS50011">
    <property type="entry name" value="PROTEIN_KINASE_DOM"/>
    <property type="match status" value="1"/>
</dbReference>
<dbReference type="SUPFAM" id="SSF56112">
    <property type="entry name" value="Protein kinase-like (PK-like)"/>
    <property type="match status" value="1"/>
</dbReference>
<accession>A0AAJ0F7P0</accession>
<evidence type="ECO:0000313" key="8">
    <source>
        <dbReference type="Proteomes" id="UP001239445"/>
    </source>
</evidence>
<dbReference type="EMBL" id="MU839842">
    <property type="protein sequence ID" value="KAK1751334.1"/>
    <property type="molecule type" value="Genomic_DNA"/>
</dbReference>
<evidence type="ECO:0000256" key="2">
    <source>
        <dbReference type="ARBA" id="ARBA00022741"/>
    </source>
</evidence>
<dbReference type="Gene3D" id="1.10.510.10">
    <property type="entry name" value="Transferase(Phosphotransferase) domain 1"/>
    <property type="match status" value="1"/>
</dbReference>
<dbReference type="AlphaFoldDB" id="A0AAJ0F7P0"/>
<name>A0AAJ0F7P0_9PEZI</name>
<dbReference type="InterPro" id="IPR011009">
    <property type="entry name" value="Kinase-like_dom_sf"/>
</dbReference>
<gene>
    <name evidence="7" type="ORF">QBC47DRAFT_417267</name>
</gene>
<keyword evidence="3 7" id="KW-0418">Kinase</keyword>
<feature type="domain" description="Protein kinase" evidence="6">
    <location>
        <begin position="119"/>
        <end position="513"/>
    </location>
</feature>
<dbReference type="GO" id="GO:0005524">
    <property type="term" value="F:ATP binding"/>
    <property type="evidence" value="ECO:0007669"/>
    <property type="project" value="UniProtKB-KW"/>
</dbReference>
<evidence type="ECO:0000256" key="5">
    <source>
        <dbReference type="SAM" id="MobiDB-lite"/>
    </source>
</evidence>
<dbReference type="GO" id="GO:0004674">
    <property type="term" value="F:protein serine/threonine kinase activity"/>
    <property type="evidence" value="ECO:0007669"/>
    <property type="project" value="TreeGrafter"/>
</dbReference>
<reference evidence="7" key="1">
    <citation type="submission" date="2023-06" db="EMBL/GenBank/DDBJ databases">
        <title>Genome-scale phylogeny and comparative genomics of the fungal order Sordariales.</title>
        <authorList>
            <consortium name="Lawrence Berkeley National Laboratory"/>
            <person name="Hensen N."/>
            <person name="Bonometti L."/>
            <person name="Westerberg I."/>
            <person name="Brannstrom I.O."/>
            <person name="Guillou S."/>
            <person name="Cros-Aarteil S."/>
            <person name="Calhoun S."/>
            <person name="Haridas S."/>
            <person name="Kuo A."/>
            <person name="Mondo S."/>
            <person name="Pangilinan J."/>
            <person name="Riley R."/>
            <person name="Labutti K."/>
            <person name="Andreopoulos B."/>
            <person name="Lipzen A."/>
            <person name="Chen C."/>
            <person name="Yanf M."/>
            <person name="Daum C."/>
            <person name="Ng V."/>
            <person name="Clum A."/>
            <person name="Steindorff A."/>
            <person name="Ohm R."/>
            <person name="Martin F."/>
            <person name="Silar P."/>
            <person name="Natvig D."/>
            <person name="Lalanne C."/>
            <person name="Gautier V."/>
            <person name="Ament-Velasquez S.L."/>
            <person name="Kruys A."/>
            <person name="Hutchinson M.I."/>
            <person name="Powell A.J."/>
            <person name="Barry K."/>
            <person name="Miller A.N."/>
            <person name="Grigoriev I.V."/>
            <person name="Debuchy R."/>
            <person name="Gladieux P."/>
            <person name="Thoren M.H."/>
            <person name="Johannesson H."/>
        </authorList>
    </citation>
    <scope>NUCLEOTIDE SEQUENCE</scope>
    <source>
        <strain evidence="7">PSN4</strain>
    </source>
</reference>
<organism evidence="7 8">
    <name type="scientific">Echria macrotheca</name>
    <dbReference type="NCBI Taxonomy" id="438768"/>
    <lineage>
        <taxon>Eukaryota</taxon>
        <taxon>Fungi</taxon>
        <taxon>Dikarya</taxon>
        <taxon>Ascomycota</taxon>
        <taxon>Pezizomycotina</taxon>
        <taxon>Sordariomycetes</taxon>
        <taxon>Sordariomycetidae</taxon>
        <taxon>Sordariales</taxon>
        <taxon>Schizotheciaceae</taxon>
        <taxon>Echria</taxon>
    </lineage>
</organism>
<keyword evidence="1" id="KW-0808">Transferase</keyword>
<dbReference type="InterPro" id="IPR050660">
    <property type="entry name" value="NEK_Ser/Thr_kinase"/>
</dbReference>
<dbReference type="InterPro" id="IPR000719">
    <property type="entry name" value="Prot_kinase_dom"/>
</dbReference>
<proteinExistence type="predicted"/>
<evidence type="ECO:0000313" key="7">
    <source>
        <dbReference type="EMBL" id="KAK1751334.1"/>
    </source>
</evidence>
<evidence type="ECO:0000256" key="1">
    <source>
        <dbReference type="ARBA" id="ARBA00022679"/>
    </source>
</evidence>
<feature type="region of interest" description="Disordered" evidence="5">
    <location>
        <begin position="534"/>
        <end position="565"/>
    </location>
</feature>
<keyword evidence="4" id="KW-0067">ATP-binding</keyword>
<evidence type="ECO:0000259" key="6">
    <source>
        <dbReference type="PROSITE" id="PS50011"/>
    </source>
</evidence>
<dbReference type="Proteomes" id="UP001239445">
    <property type="component" value="Unassembled WGS sequence"/>
</dbReference>
<keyword evidence="8" id="KW-1185">Reference proteome</keyword>
<protein>
    <submittedName>
        <fullName evidence="7">Kinase-like domain-containing protein</fullName>
    </submittedName>
</protein>